<dbReference type="SMART" id="SM00448">
    <property type="entry name" value="REC"/>
    <property type="match status" value="1"/>
</dbReference>
<feature type="modified residue" description="4-aspartylphosphate" evidence="5">
    <location>
        <position position="81"/>
    </location>
</feature>
<dbReference type="GO" id="GO:0000160">
    <property type="term" value="P:phosphorelay signal transduction system"/>
    <property type="evidence" value="ECO:0007669"/>
    <property type="project" value="InterPro"/>
</dbReference>
<reference evidence="9" key="1">
    <citation type="submission" date="2016-10" db="EMBL/GenBank/DDBJ databases">
        <authorList>
            <person name="Varghese N."/>
            <person name="Submissions S."/>
        </authorList>
    </citation>
    <scope>NUCLEOTIDE SEQUENCE [LARGE SCALE GENOMIC DNA]</scope>
    <source>
        <strain evidence="9">DSM 46732</strain>
    </source>
</reference>
<dbReference type="PROSITE" id="PS50110">
    <property type="entry name" value="RESPONSE_REGULATORY"/>
    <property type="match status" value="1"/>
</dbReference>
<dbReference type="InterPro" id="IPR058245">
    <property type="entry name" value="NreC/VraR/RcsB-like_REC"/>
</dbReference>
<evidence type="ECO:0000256" key="1">
    <source>
        <dbReference type="ARBA" id="ARBA00022553"/>
    </source>
</evidence>
<dbReference type="RefSeq" id="WP_244515522.1">
    <property type="nucleotide sequence ID" value="NZ_FNJR01000008.1"/>
</dbReference>
<dbReference type="SMART" id="SM00421">
    <property type="entry name" value="HTH_LUXR"/>
    <property type="match status" value="1"/>
</dbReference>
<evidence type="ECO:0000256" key="3">
    <source>
        <dbReference type="ARBA" id="ARBA00023125"/>
    </source>
</evidence>
<accession>A0A1H0V8K4</accession>
<dbReference type="Pfam" id="PF00196">
    <property type="entry name" value="GerE"/>
    <property type="match status" value="1"/>
</dbReference>
<sequence>MARASAVPTVMTVSTPTEETEAVLEPAPISVLIVDDQDLVRSGVAMIVDSEPDLTVAGQASDGRTAIDVAHELRPDVVLMDILMPGSVDGIEATRRIVAETESKVVMLATFDSEECVFPALQAGASAYLLKASDGETLVHAVRTVHDGRALMSPEVTRTVLRHFTSRATGGTFQPQLVGCLSERERDVLSLVARGLSNAEIAEELVVSEYTAKSHVSHILSKTGVRDRVQAVSLAYESGLVRPGEGG</sequence>
<dbReference type="CDD" id="cd17535">
    <property type="entry name" value="REC_NarL-like"/>
    <property type="match status" value="1"/>
</dbReference>
<evidence type="ECO:0000259" key="7">
    <source>
        <dbReference type="PROSITE" id="PS50110"/>
    </source>
</evidence>
<evidence type="ECO:0000256" key="4">
    <source>
        <dbReference type="ARBA" id="ARBA00023163"/>
    </source>
</evidence>
<dbReference type="SUPFAM" id="SSF52172">
    <property type="entry name" value="CheY-like"/>
    <property type="match status" value="1"/>
</dbReference>
<dbReference type="SUPFAM" id="SSF46894">
    <property type="entry name" value="C-terminal effector domain of the bipartite response regulators"/>
    <property type="match status" value="1"/>
</dbReference>
<keyword evidence="1 5" id="KW-0597">Phosphoprotein</keyword>
<dbReference type="AlphaFoldDB" id="A0A1H0V8K4"/>
<keyword evidence="4" id="KW-0804">Transcription</keyword>
<keyword evidence="3" id="KW-0238">DNA-binding</keyword>
<organism evidence="8 9">
    <name type="scientific">Actinopolyspora xinjiangensis</name>
    <dbReference type="NCBI Taxonomy" id="405564"/>
    <lineage>
        <taxon>Bacteria</taxon>
        <taxon>Bacillati</taxon>
        <taxon>Actinomycetota</taxon>
        <taxon>Actinomycetes</taxon>
        <taxon>Actinopolysporales</taxon>
        <taxon>Actinopolysporaceae</taxon>
        <taxon>Actinopolyspora</taxon>
    </lineage>
</organism>
<dbReference type="GO" id="GO:0003677">
    <property type="term" value="F:DNA binding"/>
    <property type="evidence" value="ECO:0007669"/>
    <property type="project" value="UniProtKB-KW"/>
</dbReference>
<keyword evidence="2" id="KW-0805">Transcription regulation</keyword>
<proteinExistence type="predicted"/>
<dbReference type="PANTHER" id="PTHR43214">
    <property type="entry name" value="TWO-COMPONENT RESPONSE REGULATOR"/>
    <property type="match status" value="1"/>
</dbReference>
<dbReference type="InterPro" id="IPR016032">
    <property type="entry name" value="Sig_transdc_resp-reg_C-effctor"/>
</dbReference>
<evidence type="ECO:0000256" key="2">
    <source>
        <dbReference type="ARBA" id="ARBA00023015"/>
    </source>
</evidence>
<protein>
    <submittedName>
        <fullName evidence="8">Two component transcriptional regulator, LuxR family</fullName>
    </submittedName>
</protein>
<evidence type="ECO:0000256" key="5">
    <source>
        <dbReference type="PROSITE-ProRule" id="PRU00169"/>
    </source>
</evidence>
<keyword evidence="9" id="KW-1185">Reference proteome</keyword>
<feature type="domain" description="Response regulatory" evidence="7">
    <location>
        <begin position="30"/>
        <end position="146"/>
    </location>
</feature>
<gene>
    <name evidence="8" type="ORF">SAMN04487905_10892</name>
</gene>
<dbReference type="InterPro" id="IPR000792">
    <property type="entry name" value="Tscrpt_reg_LuxR_C"/>
</dbReference>
<dbReference type="CDD" id="cd06170">
    <property type="entry name" value="LuxR_C_like"/>
    <property type="match status" value="1"/>
</dbReference>
<dbReference type="InterPro" id="IPR011006">
    <property type="entry name" value="CheY-like_superfamily"/>
</dbReference>
<dbReference type="InterPro" id="IPR039420">
    <property type="entry name" value="WalR-like"/>
</dbReference>
<dbReference type="PRINTS" id="PR00038">
    <property type="entry name" value="HTHLUXR"/>
</dbReference>
<evidence type="ECO:0000259" key="6">
    <source>
        <dbReference type="PROSITE" id="PS50043"/>
    </source>
</evidence>
<dbReference type="Proteomes" id="UP000199497">
    <property type="component" value="Unassembled WGS sequence"/>
</dbReference>
<dbReference type="STRING" id="405564.SAMN04487905_10892"/>
<dbReference type="InterPro" id="IPR001789">
    <property type="entry name" value="Sig_transdc_resp-reg_receiver"/>
</dbReference>
<evidence type="ECO:0000313" key="9">
    <source>
        <dbReference type="Proteomes" id="UP000199497"/>
    </source>
</evidence>
<dbReference type="EMBL" id="FNJR01000008">
    <property type="protein sequence ID" value="SDP74872.1"/>
    <property type="molecule type" value="Genomic_DNA"/>
</dbReference>
<dbReference type="PANTHER" id="PTHR43214:SF24">
    <property type="entry name" value="TRANSCRIPTIONAL REGULATORY PROTEIN NARL-RELATED"/>
    <property type="match status" value="1"/>
</dbReference>
<dbReference type="GO" id="GO:0006355">
    <property type="term" value="P:regulation of DNA-templated transcription"/>
    <property type="evidence" value="ECO:0007669"/>
    <property type="project" value="InterPro"/>
</dbReference>
<name>A0A1H0V8K4_9ACTN</name>
<dbReference type="PROSITE" id="PS50043">
    <property type="entry name" value="HTH_LUXR_2"/>
    <property type="match status" value="1"/>
</dbReference>
<evidence type="ECO:0000313" key="8">
    <source>
        <dbReference type="EMBL" id="SDP74872.1"/>
    </source>
</evidence>
<dbReference type="Pfam" id="PF00072">
    <property type="entry name" value="Response_reg"/>
    <property type="match status" value="1"/>
</dbReference>
<dbReference type="Gene3D" id="3.40.50.2300">
    <property type="match status" value="1"/>
</dbReference>
<feature type="domain" description="HTH luxR-type" evidence="6">
    <location>
        <begin position="174"/>
        <end position="239"/>
    </location>
</feature>